<protein>
    <submittedName>
        <fullName evidence="1">Uncharacterized protein</fullName>
    </submittedName>
</protein>
<gene>
    <name evidence="1" type="ORF">DLM46_04140</name>
</gene>
<organism evidence="1 2">
    <name type="scientific">Paraburkholderia lacunae</name>
    <dbReference type="NCBI Taxonomy" id="2211104"/>
    <lineage>
        <taxon>Bacteria</taxon>
        <taxon>Pseudomonadati</taxon>
        <taxon>Pseudomonadota</taxon>
        <taxon>Betaproteobacteria</taxon>
        <taxon>Burkholderiales</taxon>
        <taxon>Burkholderiaceae</taxon>
        <taxon>Paraburkholderia</taxon>
    </lineage>
</organism>
<evidence type="ECO:0000313" key="2">
    <source>
        <dbReference type="Proteomes" id="UP000254875"/>
    </source>
</evidence>
<proteinExistence type="predicted"/>
<accession>A0A370NEZ6</accession>
<comment type="caution">
    <text evidence="1">The sequence shown here is derived from an EMBL/GenBank/DDBJ whole genome shotgun (WGS) entry which is preliminary data.</text>
</comment>
<reference evidence="2" key="1">
    <citation type="submission" date="2018-05" db="EMBL/GenBank/DDBJ databases">
        <authorList>
            <person name="Feng T."/>
        </authorList>
    </citation>
    <scope>NUCLEOTIDE SEQUENCE [LARGE SCALE GENOMIC DNA]</scope>
    <source>
        <strain evidence="2">S27</strain>
    </source>
</reference>
<dbReference type="AlphaFoldDB" id="A0A370NEZ6"/>
<name>A0A370NEZ6_9BURK</name>
<dbReference type="EMBL" id="QHKS01000002">
    <property type="protein sequence ID" value="RDK04170.1"/>
    <property type="molecule type" value="Genomic_DNA"/>
</dbReference>
<keyword evidence="2" id="KW-1185">Reference proteome</keyword>
<dbReference type="Proteomes" id="UP000254875">
    <property type="component" value="Unassembled WGS sequence"/>
</dbReference>
<sequence>MNDLQMHAARPEHCTIRHSDDELADAGAVEAMDVWPESQCHPFARYYAWGSRTKAAGNSVRHRGSGS</sequence>
<evidence type="ECO:0000313" key="1">
    <source>
        <dbReference type="EMBL" id="RDK04170.1"/>
    </source>
</evidence>